<feature type="transmembrane region" description="Helical" evidence="6">
    <location>
        <begin position="66"/>
        <end position="86"/>
    </location>
</feature>
<evidence type="ECO:0000256" key="4">
    <source>
        <dbReference type="ARBA" id="ARBA00022989"/>
    </source>
</evidence>
<dbReference type="PANTHER" id="PTHR38825:SF2">
    <property type="entry name" value="LYSINE TRANSPORTER LYSE"/>
    <property type="match status" value="1"/>
</dbReference>
<comment type="subcellular location">
    <subcellularLocation>
        <location evidence="1">Cell membrane</location>
        <topology evidence="1">Multi-pass membrane protein</topology>
    </subcellularLocation>
</comment>
<reference evidence="7 8" key="1">
    <citation type="submission" date="2016-04" db="EMBL/GenBank/DDBJ databases">
        <authorList>
            <person name="Evans L.H."/>
            <person name="Alamgir A."/>
            <person name="Owens N."/>
            <person name="Weber N.D."/>
            <person name="Virtaneva K."/>
            <person name="Barbian K."/>
            <person name="Babar A."/>
            <person name="Rosenke K."/>
        </authorList>
    </citation>
    <scope>NUCLEOTIDE SEQUENCE [LARGE SCALE GENOMIC DNA]</scope>
    <source>
        <strain evidence="8">S5(T) (JCM 30642 \VKM B-2941)</strain>
    </source>
</reference>
<evidence type="ECO:0000256" key="5">
    <source>
        <dbReference type="ARBA" id="ARBA00023136"/>
    </source>
</evidence>
<keyword evidence="3 6" id="KW-0812">Transmembrane</keyword>
<protein>
    <submittedName>
        <fullName evidence="7">RhtB family permease</fullName>
    </submittedName>
</protein>
<proteinExistence type="predicted"/>
<dbReference type="AlphaFoldDB" id="A0A1N5VQW7"/>
<keyword evidence="4 6" id="KW-1133">Transmembrane helix</keyword>
<sequence length="202" mass="22703">MITIYTILIGLTLGVSMAAPPGPVMTVIMKKSLSSIKSGFLVGMGAMTADLILLFLVLLLKNYVDLTAYEPIIFILGGLYFVYLALKILNEVINTNRMKESESNTDFSYFKGLFTGILNPMQIGWWLTAGLSIIEADGISPFYFFYLGIIVYVYLLCFVIYKTHAKYQEKVSFVVNIFSIFVLLGFGSYFIFSFLVMDGLHF</sequence>
<evidence type="ECO:0000256" key="2">
    <source>
        <dbReference type="ARBA" id="ARBA00022475"/>
    </source>
</evidence>
<feature type="transmembrane region" description="Helical" evidence="6">
    <location>
        <begin position="173"/>
        <end position="197"/>
    </location>
</feature>
<dbReference type="GO" id="GO:0005886">
    <property type="term" value="C:plasma membrane"/>
    <property type="evidence" value="ECO:0007669"/>
    <property type="project" value="UniProtKB-SubCell"/>
</dbReference>
<dbReference type="Pfam" id="PF01810">
    <property type="entry name" value="LysE"/>
    <property type="match status" value="1"/>
</dbReference>
<evidence type="ECO:0000256" key="3">
    <source>
        <dbReference type="ARBA" id="ARBA00022692"/>
    </source>
</evidence>
<gene>
    <name evidence="7" type="ORF">CSP5_1455</name>
</gene>
<evidence type="ECO:0000256" key="6">
    <source>
        <dbReference type="SAM" id="Phobius"/>
    </source>
</evidence>
<feature type="transmembrane region" description="Helical" evidence="6">
    <location>
        <begin position="142"/>
        <end position="161"/>
    </location>
</feature>
<dbReference type="EMBL" id="LT671858">
    <property type="protein sequence ID" value="SIM74647.1"/>
    <property type="molecule type" value="Genomic_DNA"/>
</dbReference>
<name>A0A1N5VQW7_9ARCH</name>
<evidence type="ECO:0000256" key="1">
    <source>
        <dbReference type="ARBA" id="ARBA00004651"/>
    </source>
</evidence>
<keyword evidence="5 6" id="KW-0472">Membrane</keyword>
<feature type="transmembrane region" description="Helical" evidence="6">
    <location>
        <begin position="107"/>
        <end position="127"/>
    </location>
</feature>
<feature type="transmembrane region" description="Helical" evidence="6">
    <location>
        <begin position="40"/>
        <end position="60"/>
    </location>
</feature>
<evidence type="ECO:0000313" key="8">
    <source>
        <dbReference type="Proteomes" id="UP000195607"/>
    </source>
</evidence>
<feature type="transmembrane region" description="Helical" evidence="6">
    <location>
        <begin position="6"/>
        <end position="28"/>
    </location>
</feature>
<organism evidence="7 8">
    <name type="scientific">Cuniculiplasma divulgatum</name>
    <dbReference type="NCBI Taxonomy" id="1673428"/>
    <lineage>
        <taxon>Archaea</taxon>
        <taxon>Methanobacteriati</taxon>
        <taxon>Thermoplasmatota</taxon>
        <taxon>Thermoplasmata</taxon>
        <taxon>Thermoplasmatales</taxon>
        <taxon>Cuniculiplasmataceae</taxon>
        <taxon>Cuniculiplasma</taxon>
    </lineage>
</organism>
<accession>A0A1N5VQW7</accession>
<dbReference type="InterPro" id="IPR001123">
    <property type="entry name" value="LeuE-type"/>
</dbReference>
<dbReference type="GO" id="GO:0006865">
    <property type="term" value="P:amino acid transport"/>
    <property type="evidence" value="ECO:0007669"/>
    <property type="project" value="InterPro"/>
</dbReference>
<evidence type="ECO:0000313" key="7">
    <source>
        <dbReference type="EMBL" id="SIM74647.1"/>
    </source>
</evidence>
<dbReference type="Proteomes" id="UP000195607">
    <property type="component" value="Chromosome I"/>
</dbReference>
<dbReference type="RefSeq" id="WP_148689981.1">
    <property type="nucleotide sequence ID" value="NZ_LT671858.1"/>
</dbReference>
<dbReference type="PANTHER" id="PTHR38825">
    <property type="entry name" value="LYSINE EXPORTER PROTEIN (LYSE/YGGA)"/>
    <property type="match status" value="1"/>
</dbReference>
<keyword evidence="2" id="KW-1003">Cell membrane</keyword>
<dbReference type="GeneID" id="41588696"/>